<accession>A0ABU4VGU0</accession>
<evidence type="ECO:0000313" key="3">
    <source>
        <dbReference type="Proteomes" id="UP001277761"/>
    </source>
</evidence>
<comment type="caution">
    <text evidence="2">The sequence shown here is derived from an EMBL/GenBank/DDBJ whole genome shotgun (WGS) entry which is preliminary data.</text>
</comment>
<keyword evidence="1" id="KW-0472">Membrane</keyword>
<feature type="transmembrane region" description="Helical" evidence="1">
    <location>
        <begin position="25"/>
        <end position="48"/>
    </location>
</feature>
<keyword evidence="1" id="KW-0812">Transmembrane</keyword>
<name>A0ABU4VGU0_9ACTN</name>
<feature type="transmembrane region" description="Helical" evidence="1">
    <location>
        <begin position="60"/>
        <end position="82"/>
    </location>
</feature>
<evidence type="ECO:0000256" key="1">
    <source>
        <dbReference type="SAM" id="Phobius"/>
    </source>
</evidence>
<dbReference type="Proteomes" id="UP001277761">
    <property type="component" value="Unassembled WGS sequence"/>
</dbReference>
<sequence length="114" mass="12217">MARRELDEATPHAQLFLDRLRRAHLSLAGVAALAGGGLLAALPLVALALPALDDDAWLGVPWPVLLLLTPYPLLVALAWLYVRRADALDEAFLALVAEDEEPEPGPPDAPGSRR</sequence>
<dbReference type="EMBL" id="JAXAVX010000002">
    <property type="protein sequence ID" value="MDX8151046.1"/>
    <property type="molecule type" value="Genomic_DNA"/>
</dbReference>
<reference evidence="2 3" key="1">
    <citation type="submission" date="2023-11" db="EMBL/GenBank/DDBJ databases">
        <authorList>
            <person name="Xu M."/>
            <person name="Jiang T."/>
        </authorList>
    </citation>
    <scope>NUCLEOTIDE SEQUENCE [LARGE SCALE GENOMIC DNA]</scope>
    <source>
        <strain evidence="2 3">SD</strain>
    </source>
</reference>
<keyword evidence="1" id="KW-1133">Transmembrane helix</keyword>
<evidence type="ECO:0000313" key="2">
    <source>
        <dbReference type="EMBL" id="MDX8151046.1"/>
    </source>
</evidence>
<proteinExistence type="predicted"/>
<evidence type="ECO:0008006" key="4">
    <source>
        <dbReference type="Google" id="ProtNLM"/>
    </source>
</evidence>
<protein>
    <recommendedName>
        <fullName evidence="4">DUF485 domain-containing protein</fullName>
    </recommendedName>
</protein>
<keyword evidence="3" id="KW-1185">Reference proteome</keyword>
<gene>
    <name evidence="2" type="ORF">SK069_05540</name>
</gene>
<organism evidence="2 3">
    <name type="scientific">Patulibacter brassicae</name>
    <dbReference type="NCBI Taxonomy" id="1705717"/>
    <lineage>
        <taxon>Bacteria</taxon>
        <taxon>Bacillati</taxon>
        <taxon>Actinomycetota</taxon>
        <taxon>Thermoleophilia</taxon>
        <taxon>Solirubrobacterales</taxon>
        <taxon>Patulibacteraceae</taxon>
        <taxon>Patulibacter</taxon>
    </lineage>
</organism>
<dbReference type="RefSeq" id="WP_319953199.1">
    <property type="nucleotide sequence ID" value="NZ_JAXAVX010000002.1"/>
</dbReference>